<dbReference type="EMBL" id="CAQQ02102107">
    <property type="status" value="NOT_ANNOTATED_CDS"/>
    <property type="molecule type" value="Genomic_DNA"/>
</dbReference>
<accession>T1GS74</accession>
<protein>
    <submittedName>
        <fullName evidence="1">Uncharacterized protein</fullName>
    </submittedName>
</protein>
<dbReference type="AlphaFoldDB" id="T1GS74"/>
<sequence>MNSLGPIFTIRDYDFETIPSSDTACTIIWFIKLWTLTSADVKLLSTYERRVLQLIFGAVCIMT</sequence>
<evidence type="ECO:0000313" key="2">
    <source>
        <dbReference type="Proteomes" id="UP000015102"/>
    </source>
</evidence>
<keyword evidence="2" id="KW-1185">Reference proteome</keyword>
<dbReference type="Proteomes" id="UP000015102">
    <property type="component" value="Unassembled WGS sequence"/>
</dbReference>
<organism evidence="1 2">
    <name type="scientific">Megaselia scalaris</name>
    <name type="common">Humpbacked fly</name>
    <name type="synonym">Phora scalaris</name>
    <dbReference type="NCBI Taxonomy" id="36166"/>
    <lineage>
        <taxon>Eukaryota</taxon>
        <taxon>Metazoa</taxon>
        <taxon>Ecdysozoa</taxon>
        <taxon>Arthropoda</taxon>
        <taxon>Hexapoda</taxon>
        <taxon>Insecta</taxon>
        <taxon>Pterygota</taxon>
        <taxon>Neoptera</taxon>
        <taxon>Endopterygota</taxon>
        <taxon>Diptera</taxon>
        <taxon>Brachycera</taxon>
        <taxon>Muscomorpha</taxon>
        <taxon>Platypezoidea</taxon>
        <taxon>Phoridae</taxon>
        <taxon>Megaseliini</taxon>
        <taxon>Megaselia</taxon>
    </lineage>
</organism>
<name>T1GS74_MEGSC</name>
<dbReference type="EnsemblMetazoa" id="MESCA006522-RA">
    <property type="protein sequence ID" value="MESCA006522-PA"/>
    <property type="gene ID" value="MESCA006522"/>
</dbReference>
<dbReference type="HOGENOM" id="CLU_2888326_0_0_1"/>
<evidence type="ECO:0000313" key="1">
    <source>
        <dbReference type="EnsemblMetazoa" id="MESCA006522-PA"/>
    </source>
</evidence>
<dbReference type="EMBL" id="CAQQ02102108">
    <property type="status" value="NOT_ANNOTATED_CDS"/>
    <property type="molecule type" value="Genomic_DNA"/>
</dbReference>
<reference evidence="2" key="1">
    <citation type="submission" date="2013-02" db="EMBL/GenBank/DDBJ databases">
        <authorList>
            <person name="Hughes D."/>
        </authorList>
    </citation>
    <scope>NUCLEOTIDE SEQUENCE</scope>
    <source>
        <strain>Durham</strain>
        <strain evidence="2">NC isolate 2 -- Noor lab</strain>
    </source>
</reference>
<reference evidence="1" key="2">
    <citation type="submission" date="2015-06" db="UniProtKB">
        <authorList>
            <consortium name="EnsemblMetazoa"/>
        </authorList>
    </citation>
    <scope>IDENTIFICATION</scope>
</reference>
<proteinExistence type="predicted"/>